<dbReference type="AlphaFoldDB" id="A0AB39Q5Q6"/>
<organism evidence="2">
    <name type="scientific">Streptomyces sp. R28</name>
    <dbReference type="NCBI Taxonomy" id="3238628"/>
    <lineage>
        <taxon>Bacteria</taxon>
        <taxon>Bacillati</taxon>
        <taxon>Actinomycetota</taxon>
        <taxon>Actinomycetes</taxon>
        <taxon>Kitasatosporales</taxon>
        <taxon>Streptomycetaceae</taxon>
        <taxon>Streptomyces</taxon>
    </lineage>
</organism>
<dbReference type="EMBL" id="CP163439">
    <property type="protein sequence ID" value="XDQ37817.1"/>
    <property type="molecule type" value="Genomic_DNA"/>
</dbReference>
<feature type="compositionally biased region" description="Basic residues" evidence="1">
    <location>
        <begin position="49"/>
        <end position="60"/>
    </location>
</feature>
<proteinExistence type="predicted"/>
<feature type="region of interest" description="Disordered" evidence="1">
    <location>
        <begin position="30"/>
        <end position="60"/>
    </location>
</feature>
<dbReference type="RefSeq" id="WP_369172546.1">
    <property type="nucleotide sequence ID" value="NZ_CP163439.1"/>
</dbReference>
<reference evidence="2" key="1">
    <citation type="submission" date="2024-07" db="EMBL/GenBank/DDBJ databases">
        <authorList>
            <person name="Yu S.T."/>
        </authorList>
    </citation>
    <scope>NUCLEOTIDE SEQUENCE</scope>
    <source>
        <strain evidence="2">R28</strain>
    </source>
</reference>
<protein>
    <submittedName>
        <fullName evidence="2">Uncharacterized protein</fullName>
    </submittedName>
</protein>
<evidence type="ECO:0000256" key="1">
    <source>
        <dbReference type="SAM" id="MobiDB-lite"/>
    </source>
</evidence>
<accession>A0AB39Q5Q6</accession>
<sequence>MYEYELQHLRAAELIRQAEHERLVREAVRGRRAAKRSAEGSADAEAHTWRLRRHRHPRAA</sequence>
<name>A0AB39Q5Q6_9ACTN</name>
<evidence type="ECO:0000313" key="2">
    <source>
        <dbReference type="EMBL" id="XDQ37817.1"/>
    </source>
</evidence>
<gene>
    <name evidence="2" type="ORF">AB5J49_33175</name>
</gene>